<sequence length="64" mass="7526">MVSYFENQGYKVSLYGWMQIGGTAGEVIIIEENEREKDTLLFFYEMLEVIKSQDRDLVKKIIES</sequence>
<accession>A0A523TM98</accession>
<proteinExistence type="predicted"/>
<comment type="caution">
    <text evidence="1">The sequence shown here is derived from an EMBL/GenBank/DDBJ whole genome shotgun (WGS) entry which is preliminary data.</text>
</comment>
<evidence type="ECO:0000313" key="2">
    <source>
        <dbReference type="Proteomes" id="UP000316517"/>
    </source>
</evidence>
<evidence type="ECO:0000313" key="1">
    <source>
        <dbReference type="EMBL" id="TET31091.1"/>
    </source>
</evidence>
<gene>
    <name evidence="1" type="ORF">E3J68_00040</name>
</gene>
<dbReference type="EMBL" id="SOJT01000003">
    <property type="protein sequence ID" value="TET31091.1"/>
    <property type="molecule type" value="Genomic_DNA"/>
</dbReference>
<protein>
    <submittedName>
        <fullName evidence="1">Uncharacterized protein</fullName>
    </submittedName>
</protein>
<dbReference type="Proteomes" id="UP000316517">
    <property type="component" value="Unassembled WGS sequence"/>
</dbReference>
<dbReference type="AlphaFoldDB" id="A0A523TM98"/>
<reference evidence="1 2" key="1">
    <citation type="submission" date="2019-03" db="EMBL/GenBank/DDBJ databases">
        <title>Metabolic potential of uncultured bacteria and archaea associated with petroleum seepage in deep-sea sediments.</title>
        <authorList>
            <person name="Dong X."/>
            <person name="Hubert C."/>
        </authorList>
    </citation>
    <scope>NUCLEOTIDE SEQUENCE [LARGE SCALE GENOMIC DNA]</scope>
    <source>
        <strain evidence="1">E44_bin3</strain>
    </source>
</reference>
<organism evidence="1 2">
    <name type="scientific">Aerophobetes bacterium</name>
    <dbReference type="NCBI Taxonomy" id="2030807"/>
    <lineage>
        <taxon>Bacteria</taxon>
        <taxon>Candidatus Aerophobota</taxon>
    </lineage>
</organism>
<name>A0A523TM98_UNCAE</name>